<comment type="caution">
    <text evidence="1">The sequence shown here is derived from an EMBL/GenBank/DDBJ whole genome shotgun (WGS) entry which is preliminary data.</text>
</comment>
<organism evidence="1">
    <name type="scientific">marine sediment metagenome</name>
    <dbReference type="NCBI Taxonomy" id="412755"/>
    <lineage>
        <taxon>unclassified sequences</taxon>
        <taxon>metagenomes</taxon>
        <taxon>ecological metagenomes</taxon>
    </lineage>
</organism>
<dbReference type="AlphaFoldDB" id="X1MG23"/>
<gene>
    <name evidence="1" type="ORF">S06H3_11590</name>
</gene>
<evidence type="ECO:0000313" key="1">
    <source>
        <dbReference type="EMBL" id="GAI17006.1"/>
    </source>
</evidence>
<accession>X1MG23</accession>
<sequence>MEQNQWEAGSDEELKIPEAYIKDLKFEVIVFTRKERGGQDFTFRCKNYSPAEGGAWSFEWVIIDTSKRDSKGNVTLKRLTYHPALSLVNVGFMVVPAPEEISETGE</sequence>
<reference evidence="1" key="1">
    <citation type="journal article" date="2014" name="Front. Microbiol.">
        <title>High frequency of phylogenetically diverse reductive dehalogenase-homologous genes in deep subseafloor sedimentary metagenomes.</title>
        <authorList>
            <person name="Kawai M."/>
            <person name="Futagami T."/>
            <person name="Toyoda A."/>
            <person name="Takaki Y."/>
            <person name="Nishi S."/>
            <person name="Hori S."/>
            <person name="Arai W."/>
            <person name="Tsubouchi T."/>
            <person name="Morono Y."/>
            <person name="Uchiyama I."/>
            <person name="Ito T."/>
            <person name="Fujiyama A."/>
            <person name="Inagaki F."/>
            <person name="Takami H."/>
        </authorList>
    </citation>
    <scope>NUCLEOTIDE SEQUENCE</scope>
    <source>
        <strain evidence="1">Expedition CK06-06</strain>
    </source>
</reference>
<proteinExistence type="predicted"/>
<protein>
    <submittedName>
        <fullName evidence="1">Uncharacterized protein</fullName>
    </submittedName>
</protein>
<name>X1MG23_9ZZZZ</name>
<dbReference type="EMBL" id="BARV01005679">
    <property type="protein sequence ID" value="GAI17006.1"/>
    <property type="molecule type" value="Genomic_DNA"/>
</dbReference>